<dbReference type="AlphaFoldDB" id="A0A9N9YPT0"/>
<keyword evidence="2" id="KW-1185">Reference proteome</keyword>
<proteinExistence type="predicted"/>
<accession>A0A9N9YPT0</accession>
<protein>
    <submittedName>
        <fullName evidence="1">Uncharacterized protein</fullName>
    </submittedName>
</protein>
<organism evidence="1 2">
    <name type="scientific">Clonostachys rhizophaga</name>
    <dbReference type="NCBI Taxonomy" id="160324"/>
    <lineage>
        <taxon>Eukaryota</taxon>
        <taxon>Fungi</taxon>
        <taxon>Dikarya</taxon>
        <taxon>Ascomycota</taxon>
        <taxon>Pezizomycotina</taxon>
        <taxon>Sordariomycetes</taxon>
        <taxon>Hypocreomycetidae</taxon>
        <taxon>Hypocreales</taxon>
        <taxon>Bionectriaceae</taxon>
        <taxon>Clonostachys</taxon>
    </lineage>
</organism>
<dbReference type="EMBL" id="CABFNQ020000699">
    <property type="protein sequence ID" value="CAH0024609.1"/>
    <property type="molecule type" value="Genomic_DNA"/>
</dbReference>
<gene>
    <name evidence="1" type="ORF">CRHIZ90672A_00014630</name>
</gene>
<feature type="non-terminal residue" evidence="1">
    <location>
        <position position="104"/>
    </location>
</feature>
<reference evidence="1" key="1">
    <citation type="submission" date="2021-10" db="EMBL/GenBank/DDBJ databases">
        <authorList>
            <person name="Piombo E."/>
        </authorList>
    </citation>
    <scope>NUCLEOTIDE SEQUENCE</scope>
</reference>
<sequence>MLIEGDRRDEVGLDRQMHVNRCGWAGLVSIARVIIGKAVIQEILSKNLVEQCKSSLTNFSTYIALDTIDSAAFVKAMKLKAIKIGTCGVNTVRLRPMLIFEEHH</sequence>
<evidence type="ECO:0000313" key="1">
    <source>
        <dbReference type="EMBL" id="CAH0024609.1"/>
    </source>
</evidence>
<dbReference type="Proteomes" id="UP000696573">
    <property type="component" value="Unassembled WGS sequence"/>
</dbReference>
<comment type="caution">
    <text evidence="1">The sequence shown here is derived from an EMBL/GenBank/DDBJ whole genome shotgun (WGS) entry which is preliminary data.</text>
</comment>
<name>A0A9N9YPT0_9HYPO</name>
<evidence type="ECO:0000313" key="2">
    <source>
        <dbReference type="Proteomes" id="UP000696573"/>
    </source>
</evidence>
<dbReference type="OrthoDB" id="10260828at2759"/>